<dbReference type="Proteomes" id="UP000583929">
    <property type="component" value="Unassembled WGS sequence"/>
</dbReference>
<name>A0A7J6F6T7_CANSA</name>
<dbReference type="AlphaFoldDB" id="A0A7J6F6T7"/>
<dbReference type="EMBL" id="JAATIQ010000257">
    <property type="protein sequence ID" value="KAF4366423.1"/>
    <property type="molecule type" value="Genomic_DNA"/>
</dbReference>
<reference evidence="1 2" key="1">
    <citation type="journal article" date="2020" name="bioRxiv">
        <title>Sequence and annotation of 42 cannabis genomes reveals extensive copy number variation in cannabinoid synthesis and pathogen resistance genes.</title>
        <authorList>
            <person name="Mckernan K.J."/>
            <person name="Helbert Y."/>
            <person name="Kane L.T."/>
            <person name="Ebling H."/>
            <person name="Zhang L."/>
            <person name="Liu B."/>
            <person name="Eaton Z."/>
            <person name="Mclaughlin S."/>
            <person name="Kingan S."/>
            <person name="Baybayan P."/>
            <person name="Concepcion G."/>
            <person name="Jordan M."/>
            <person name="Riva A."/>
            <person name="Barbazuk W."/>
            <person name="Harkins T."/>
        </authorList>
    </citation>
    <scope>NUCLEOTIDE SEQUENCE [LARGE SCALE GENOMIC DNA]</scope>
    <source>
        <strain evidence="2">cv. Jamaican Lion 4</strain>
        <tissue evidence="1">Leaf</tissue>
    </source>
</reference>
<proteinExistence type="predicted"/>
<protein>
    <submittedName>
        <fullName evidence="1">Uncharacterized protein</fullName>
    </submittedName>
</protein>
<comment type="caution">
    <text evidence="1">The sequence shown here is derived from an EMBL/GenBank/DDBJ whole genome shotgun (WGS) entry which is preliminary data.</text>
</comment>
<evidence type="ECO:0000313" key="1">
    <source>
        <dbReference type="EMBL" id="KAF4366423.1"/>
    </source>
</evidence>
<accession>A0A7J6F6T7</accession>
<evidence type="ECO:0000313" key="2">
    <source>
        <dbReference type="Proteomes" id="UP000583929"/>
    </source>
</evidence>
<sequence length="255" mass="29373">MQNQVKMIRINSFFLRQRSYHFRRNWSYISFSFPFKSSYVFSRPFETPKDGQIPFLFLGTHTRFVTTKRIMKRTVFSVYFPRFRCYCGLYAIDQIISDHIDIPSTQHRSSKGSRRPTRARKPGSFRKWIPIRRVHTKSAFLSQGSLSSPDGRGQSPITFGASLWSFSLAFPRPLELVDRPLSTSDASRFHLGFLTSSKGFFIGFVQAIAHKQLVELRNLLGVGAFLYASLPLSFKAKWNLLKKRMNGSFIAGLSC</sequence>
<keyword evidence="2" id="KW-1185">Reference proteome</keyword>
<gene>
    <name evidence="1" type="ORF">G4B88_003135</name>
</gene>
<organism evidence="1 2">
    <name type="scientific">Cannabis sativa</name>
    <name type="common">Hemp</name>
    <name type="synonym">Marijuana</name>
    <dbReference type="NCBI Taxonomy" id="3483"/>
    <lineage>
        <taxon>Eukaryota</taxon>
        <taxon>Viridiplantae</taxon>
        <taxon>Streptophyta</taxon>
        <taxon>Embryophyta</taxon>
        <taxon>Tracheophyta</taxon>
        <taxon>Spermatophyta</taxon>
        <taxon>Magnoliopsida</taxon>
        <taxon>eudicotyledons</taxon>
        <taxon>Gunneridae</taxon>
        <taxon>Pentapetalae</taxon>
        <taxon>rosids</taxon>
        <taxon>fabids</taxon>
        <taxon>Rosales</taxon>
        <taxon>Cannabaceae</taxon>
        <taxon>Cannabis</taxon>
    </lineage>
</organism>